<dbReference type="InterPro" id="IPR003593">
    <property type="entry name" value="AAA+_ATPase"/>
</dbReference>
<dbReference type="eggNOG" id="COG1131">
    <property type="taxonomic scope" value="Bacteria"/>
</dbReference>
<keyword evidence="6" id="KW-0046">Antibiotic resistance</keyword>
<evidence type="ECO:0000256" key="3">
    <source>
        <dbReference type="ARBA" id="ARBA00022448"/>
    </source>
</evidence>
<dbReference type="Gene3D" id="3.40.50.300">
    <property type="entry name" value="P-loop containing nucleotide triphosphate hydrolases"/>
    <property type="match status" value="1"/>
</dbReference>
<dbReference type="GO" id="GO:0005886">
    <property type="term" value="C:plasma membrane"/>
    <property type="evidence" value="ECO:0007669"/>
    <property type="project" value="UniProtKB-SubCell"/>
</dbReference>
<dbReference type="InterPro" id="IPR027417">
    <property type="entry name" value="P-loop_NTPase"/>
</dbReference>
<organism evidence="8 9">
    <name type="scientific">Scardovia wiggsiae F0424</name>
    <dbReference type="NCBI Taxonomy" id="857290"/>
    <lineage>
        <taxon>Bacteria</taxon>
        <taxon>Bacillati</taxon>
        <taxon>Actinomycetota</taxon>
        <taxon>Actinomycetes</taxon>
        <taxon>Bifidobacteriales</taxon>
        <taxon>Bifidobacteriaceae</taxon>
        <taxon>Scardovia</taxon>
    </lineage>
</organism>
<dbReference type="AlphaFoldDB" id="J0X1A8"/>
<dbReference type="PANTHER" id="PTHR42711">
    <property type="entry name" value="ABC TRANSPORTER ATP-BINDING PROTEIN"/>
    <property type="match status" value="1"/>
</dbReference>
<evidence type="ECO:0000256" key="5">
    <source>
        <dbReference type="ARBA" id="ARBA00022840"/>
    </source>
</evidence>
<gene>
    <name evidence="8" type="ORF">HMPREF9156_00615</name>
</gene>
<dbReference type="PANTHER" id="PTHR42711:SF5">
    <property type="entry name" value="ABC TRANSPORTER ATP-BINDING PROTEIN NATA"/>
    <property type="match status" value="1"/>
</dbReference>
<evidence type="ECO:0000256" key="1">
    <source>
        <dbReference type="ARBA" id="ARBA00004202"/>
    </source>
</evidence>
<accession>J0X1A8</accession>
<dbReference type="RefSeq" id="WP_007147682.1">
    <property type="nucleotide sequence ID" value="NZ_AKCI01000001.1"/>
</dbReference>
<dbReference type="GO" id="GO:0005524">
    <property type="term" value="F:ATP binding"/>
    <property type="evidence" value="ECO:0007669"/>
    <property type="project" value="UniProtKB-KW"/>
</dbReference>
<dbReference type="Pfam" id="PF00005">
    <property type="entry name" value="ABC_tran"/>
    <property type="match status" value="1"/>
</dbReference>
<dbReference type="EMBL" id="AGZS01000002">
    <property type="protein sequence ID" value="EJD65171.1"/>
    <property type="molecule type" value="Genomic_DNA"/>
</dbReference>
<comment type="caution">
    <text evidence="8">The sequence shown here is derived from an EMBL/GenBank/DDBJ whole genome shotgun (WGS) entry which is preliminary data.</text>
</comment>
<dbReference type="OrthoDB" id="9804819at2"/>
<comment type="similarity">
    <text evidence="2">Belongs to the ABC transporter superfamily.</text>
</comment>
<dbReference type="InterPro" id="IPR050763">
    <property type="entry name" value="ABC_transporter_ATP-binding"/>
</dbReference>
<feature type="domain" description="ABC transporter" evidence="7">
    <location>
        <begin position="7"/>
        <end position="238"/>
    </location>
</feature>
<reference evidence="8 9" key="1">
    <citation type="submission" date="2012-01" db="EMBL/GenBank/DDBJ databases">
        <title>The Genome Sequence of Scardovia wiggsiae F0424.</title>
        <authorList>
            <consortium name="The Broad Institute Genome Sequencing Platform"/>
            <person name="Earl A."/>
            <person name="Ward D."/>
            <person name="Feldgarden M."/>
            <person name="Gevers D."/>
            <person name="Izard J."/>
            <person name="Ganesan A."/>
            <person name="Baranova O.V."/>
            <person name="Blanton J.M."/>
            <person name="Tanner A.C."/>
            <person name="Mathney J."/>
            <person name="Dewhirst F.E."/>
            <person name="Young S.K."/>
            <person name="Zeng Q."/>
            <person name="Gargeya S."/>
            <person name="Fitzgerald M."/>
            <person name="Haas B."/>
            <person name="Abouelleil A."/>
            <person name="Alvarado L."/>
            <person name="Arachchi H.M."/>
            <person name="Berlin A."/>
            <person name="Chapman S.B."/>
            <person name="Gearin G."/>
            <person name="Goldberg J."/>
            <person name="Griggs A."/>
            <person name="Gujja S."/>
            <person name="Hansen M."/>
            <person name="Heiman D."/>
            <person name="Howarth C."/>
            <person name="Larimer J."/>
            <person name="Lui A."/>
            <person name="MacDonald P.J.P."/>
            <person name="McCowen C."/>
            <person name="Montmayeur A."/>
            <person name="Murphy C."/>
            <person name="Neiman D."/>
            <person name="Pearson M."/>
            <person name="Priest M."/>
            <person name="Roberts A."/>
            <person name="Saif S."/>
            <person name="Shea T."/>
            <person name="Sisk P."/>
            <person name="Stolte C."/>
            <person name="Sykes S."/>
            <person name="Wortman J."/>
            <person name="Nusbaum C."/>
            <person name="Birren B."/>
        </authorList>
    </citation>
    <scope>NUCLEOTIDE SEQUENCE [LARGE SCALE GENOMIC DNA]</scope>
    <source>
        <strain evidence="8 9">F0424</strain>
    </source>
</reference>
<dbReference type="SMART" id="SM00382">
    <property type="entry name" value="AAA"/>
    <property type="match status" value="1"/>
</dbReference>
<evidence type="ECO:0000256" key="6">
    <source>
        <dbReference type="ARBA" id="ARBA00023251"/>
    </source>
</evidence>
<dbReference type="STRING" id="857290.HMPREF9156_00615"/>
<evidence type="ECO:0000256" key="2">
    <source>
        <dbReference type="ARBA" id="ARBA00005417"/>
    </source>
</evidence>
<evidence type="ECO:0000313" key="9">
    <source>
        <dbReference type="Proteomes" id="UP000006415"/>
    </source>
</evidence>
<dbReference type="Proteomes" id="UP000006415">
    <property type="component" value="Unassembled WGS sequence"/>
</dbReference>
<dbReference type="PROSITE" id="PS50893">
    <property type="entry name" value="ABC_TRANSPORTER_2"/>
    <property type="match status" value="1"/>
</dbReference>
<keyword evidence="5" id="KW-0067">ATP-binding</keyword>
<keyword evidence="3" id="KW-0813">Transport</keyword>
<dbReference type="GeneID" id="97291429"/>
<sequence length="269" mass="29062">MNSSSVLSARTISKEFNAHYAVSGMDLDIVPGRILGLLGPNGAGKSTTLRMMCGLIAPTSGTVAFKGKPLDKWGSSLYSHLSCVLEDSSLTYMFLSGWDNLYYQGALYGFSHKEVKGRSVSLMDSLKLTEHMDKPVGDWSRGTQQKLALVTAMIPQPEVLILDEPTLGLDVVAKRDFLRAVRQLAQHGVGIIIASHQSEVIEDLADDIVLISQGTVRWSGDYQEFIRTHSPSGVSGGSGGAGGRTLEQILLDIFDNDGNINDMEGEDGR</sequence>
<dbReference type="GO" id="GO:0016887">
    <property type="term" value="F:ATP hydrolysis activity"/>
    <property type="evidence" value="ECO:0007669"/>
    <property type="project" value="InterPro"/>
</dbReference>
<evidence type="ECO:0000259" key="7">
    <source>
        <dbReference type="PROSITE" id="PS50893"/>
    </source>
</evidence>
<keyword evidence="9" id="KW-1185">Reference proteome</keyword>
<dbReference type="GO" id="GO:0046677">
    <property type="term" value="P:response to antibiotic"/>
    <property type="evidence" value="ECO:0007669"/>
    <property type="project" value="UniProtKB-KW"/>
</dbReference>
<evidence type="ECO:0000313" key="8">
    <source>
        <dbReference type="EMBL" id="EJD65171.1"/>
    </source>
</evidence>
<name>J0X1A8_9BIFI</name>
<proteinExistence type="inferred from homology"/>
<protein>
    <recommendedName>
        <fullName evidence="7">ABC transporter domain-containing protein</fullName>
    </recommendedName>
</protein>
<dbReference type="InterPro" id="IPR003439">
    <property type="entry name" value="ABC_transporter-like_ATP-bd"/>
</dbReference>
<keyword evidence="4" id="KW-0547">Nucleotide-binding</keyword>
<dbReference type="CDD" id="cd03230">
    <property type="entry name" value="ABC_DR_subfamily_A"/>
    <property type="match status" value="1"/>
</dbReference>
<dbReference type="SUPFAM" id="SSF52540">
    <property type="entry name" value="P-loop containing nucleoside triphosphate hydrolases"/>
    <property type="match status" value="1"/>
</dbReference>
<dbReference type="HOGENOM" id="CLU_000604_1_2_11"/>
<comment type="subcellular location">
    <subcellularLocation>
        <location evidence="1">Cell membrane</location>
        <topology evidence="1">Peripheral membrane protein</topology>
    </subcellularLocation>
</comment>
<evidence type="ECO:0000256" key="4">
    <source>
        <dbReference type="ARBA" id="ARBA00022741"/>
    </source>
</evidence>